<protein>
    <submittedName>
        <fullName evidence="1">Uncharacterized protein</fullName>
    </submittedName>
</protein>
<gene>
    <name evidence="1" type="ORF">AMAG_18504</name>
</gene>
<dbReference type="AlphaFoldDB" id="A0A0L0SCX6"/>
<dbReference type="Proteomes" id="UP000054350">
    <property type="component" value="Unassembled WGS sequence"/>
</dbReference>
<dbReference type="Gene3D" id="3.80.10.10">
    <property type="entry name" value="Ribonuclease Inhibitor"/>
    <property type="match status" value="1"/>
</dbReference>
<accession>A0A0L0SCX6</accession>
<dbReference type="InterPro" id="IPR032675">
    <property type="entry name" value="LRR_dom_sf"/>
</dbReference>
<evidence type="ECO:0000313" key="2">
    <source>
        <dbReference type="Proteomes" id="UP000054350"/>
    </source>
</evidence>
<dbReference type="EMBL" id="GG745336">
    <property type="protein sequence ID" value="KNE60279.1"/>
    <property type="molecule type" value="Genomic_DNA"/>
</dbReference>
<reference evidence="2" key="2">
    <citation type="submission" date="2009-11" db="EMBL/GenBank/DDBJ databases">
        <title>The Genome Sequence of Allomyces macrogynus strain ATCC 38327.</title>
        <authorList>
            <consortium name="The Broad Institute Genome Sequencing Platform"/>
            <person name="Russ C."/>
            <person name="Cuomo C."/>
            <person name="Shea T."/>
            <person name="Young S.K."/>
            <person name="Zeng Q."/>
            <person name="Koehrsen M."/>
            <person name="Haas B."/>
            <person name="Borodovsky M."/>
            <person name="Guigo R."/>
            <person name="Alvarado L."/>
            <person name="Berlin A."/>
            <person name="Borenstein D."/>
            <person name="Chen Z."/>
            <person name="Engels R."/>
            <person name="Freedman E."/>
            <person name="Gellesch M."/>
            <person name="Goldberg J."/>
            <person name="Griggs A."/>
            <person name="Gujja S."/>
            <person name="Heiman D."/>
            <person name="Hepburn T."/>
            <person name="Howarth C."/>
            <person name="Jen D."/>
            <person name="Larson L."/>
            <person name="Lewis B."/>
            <person name="Mehta T."/>
            <person name="Park D."/>
            <person name="Pearson M."/>
            <person name="Roberts A."/>
            <person name="Saif S."/>
            <person name="Shenoy N."/>
            <person name="Sisk P."/>
            <person name="Stolte C."/>
            <person name="Sykes S."/>
            <person name="Walk T."/>
            <person name="White J."/>
            <person name="Yandava C."/>
            <person name="Burger G."/>
            <person name="Gray M.W."/>
            <person name="Holland P.W.H."/>
            <person name="King N."/>
            <person name="Lang F.B.F."/>
            <person name="Roger A.J."/>
            <person name="Ruiz-Trillo I."/>
            <person name="Lander E."/>
            <person name="Nusbaum C."/>
        </authorList>
    </citation>
    <scope>NUCLEOTIDE SEQUENCE [LARGE SCALE GENOMIC DNA]</scope>
    <source>
        <strain evidence="2">ATCC 38327</strain>
    </source>
</reference>
<dbReference type="SUPFAM" id="SSF52047">
    <property type="entry name" value="RNI-like"/>
    <property type="match status" value="1"/>
</dbReference>
<evidence type="ECO:0000313" key="1">
    <source>
        <dbReference type="EMBL" id="KNE60279.1"/>
    </source>
</evidence>
<dbReference type="VEuPathDB" id="FungiDB:AMAG_18504"/>
<reference evidence="1 2" key="1">
    <citation type="submission" date="2009-11" db="EMBL/GenBank/DDBJ databases">
        <title>Annotation of Allomyces macrogynus ATCC 38327.</title>
        <authorList>
            <consortium name="The Broad Institute Genome Sequencing Platform"/>
            <person name="Russ C."/>
            <person name="Cuomo C."/>
            <person name="Burger G."/>
            <person name="Gray M.W."/>
            <person name="Holland P.W.H."/>
            <person name="King N."/>
            <person name="Lang F.B.F."/>
            <person name="Roger A.J."/>
            <person name="Ruiz-Trillo I."/>
            <person name="Young S.K."/>
            <person name="Zeng Q."/>
            <person name="Gargeya S."/>
            <person name="Fitzgerald M."/>
            <person name="Haas B."/>
            <person name="Abouelleil A."/>
            <person name="Alvarado L."/>
            <person name="Arachchi H.M."/>
            <person name="Berlin A."/>
            <person name="Chapman S.B."/>
            <person name="Gearin G."/>
            <person name="Goldberg J."/>
            <person name="Griggs A."/>
            <person name="Gujja S."/>
            <person name="Hansen M."/>
            <person name="Heiman D."/>
            <person name="Howarth C."/>
            <person name="Larimer J."/>
            <person name="Lui A."/>
            <person name="MacDonald P.J.P."/>
            <person name="McCowen C."/>
            <person name="Montmayeur A."/>
            <person name="Murphy C."/>
            <person name="Neiman D."/>
            <person name="Pearson M."/>
            <person name="Priest M."/>
            <person name="Roberts A."/>
            <person name="Saif S."/>
            <person name="Shea T."/>
            <person name="Sisk P."/>
            <person name="Stolte C."/>
            <person name="Sykes S."/>
            <person name="Wortman J."/>
            <person name="Nusbaum C."/>
            <person name="Birren B."/>
        </authorList>
    </citation>
    <scope>NUCLEOTIDE SEQUENCE [LARGE SCALE GENOMIC DNA]</scope>
    <source>
        <strain evidence="1 2">ATCC 38327</strain>
    </source>
</reference>
<organism evidence="1 2">
    <name type="scientific">Allomyces macrogynus (strain ATCC 38327)</name>
    <name type="common">Allomyces javanicus var. macrogynus</name>
    <dbReference type="NCBI Taxonomy" id="578462"/>
    <lineage>
        <taxon>Eukaryota</taxon>
        <taxon>Fungi</taxon>
        <taxon>Fungi incertae sedis</taxon>
        <taxon>Blastocladiomycota</taxon>
        <taxon>Blastocladiomycetes</taxon>
        <taxon>Blastocladiales</taxon>
        <taxon>Blastocladiaceae</taxon>
        <taxon>Allomyces</taxon>
    </lineage>
</organism>
<proteinExistence type="predicted"/>
<sequence length="539" mass="58937">MRVAIRTDDTGGGLVSEYSFVGDAPGLAKFEPSKVGTICNILCGDTDSSRLNWHLVLLPRTADRKLVPIKEVTEAVMADWHWSLLPLAAKDLRRCGASVYSGSTTIDVPLRCTVLFLGCYFDLEKIVLPQSLVELAVDQVLTAHSASNLGASANVPLPRLRKLSINFDRSLLIDREKEVVVATALFALVPASLTHLKFSDLGGYALQAGAELVRRLPCLATLHLSVDRHPSIRGFDLVLAALPRSGFGHLHLALTPTKFSTTRSPQYVITDTRAAQLASSLPESVQSLVLFSPVRLPRVSLATNALTIDVQAILGLDPPPFSPTLTHLTLDLKLMERREYEPDSFAPILGRLPSSLVHLELHRSDFSEESIHALVSSFPPKLESLSLFNVEMSTAGLTDLASGWPLTLRKIDLLAMLFGNTLPDIPSNIRGLSLNLTHMELSAADKDAAVAAWITVLPPSVRTLKLYLNAAGKSHEEADTLVTVTRRKMSGWKRMQEWAGDMAMPSKLLAALMAHFEAFEVEHCVYISDRLSSLFSGRF</sequence>
<keyword evidence="2" id="KW-1185">Reference proteome</keyword>
<name>A0A0L0SCX6_ALLM3</name>